<comment type="caution">
    <text evidence="1">The sequence shown here is derived from an EMBL/GenBank/DDBJ whole genome shotgun (WGS) entry which is preliminary data.</text>
</comment>
<organism evidence="1 3">
    <name type="scientific">Blattamonas nauphoetae</name>
    <dbReference type="NCBI Taxonomy" id="2049346"/>
    <lineage>
        <taxon>Eukaryota</taxon>
        <taxon>Metamonada</taxon>
        <taxon>Preaxostyla</taxon>
        <taxon>Oxymonadida</taxon>
        <taxon>Blattamonas</taxon>
    </lineage>
</organism>
<accession>A0ABQ9X380</accession>
<keyword evidence="3" id="KW-1185">Reference proteome</keyword>
<protein>
    <submittedName>
        <fullName evidence="1">Uncharacterized protein</fullName>
    </submittedName>
</protein>
<evidence type="ECO:0000313" key="3">
    <source>
        <dbReference type="Proteomes" id="UP001281761"/>
    </source>
</evidence>
<dbReference type="EMBL" id="JARBJD010000262">
    <property type="protein sequence ID" value="KAK2945402.1"/>
    <property type="molecule type" value="Genomic_DNA"/>
</dbReference>
<evidence type="ECO:0000313" key="2">
    <source>
        <dbReference type="EMBL" id="KAK2952241.1"/>
    </source>
</evidence>
<dbReference type="Proteomes" id="UP001281761">
    <property type="component" value="Unassembled WGS sequence"/>
</dbReference>
<gene>
    <name evidence="2" type="ORF">BLNAU_12800</name>
    <name evidence="1" type="ORF">BLNAU_19671</name>
</gene>
<sequence length="152" mass="16457">MSTLTIVSSVEGWTMPDDAGDTVSLKCCASSFASLSSVGSVLEKDQQIVAACEGERRIFLPPGQMGEEEEKEWAKREGMRQRGTFLLSRDSFTVASEDDNQFGEFAQPSASCPTHTHPTIPSGFTTITLTKQMNRTEDLAALFLEPSGLTAS</sequence>
<reference evidence="1 3" key="1">
    <citation type="journal article" date="2022" name="bioRxiv">
        <title>Genomics of Preaxostyla Flagellates Illuminates Evolutionary Transitions and the Path Towards Mitochondrial Loss.</title>
        <authorList>
            <person name="Novak L.V.F."/>
            <person name="Treitli S.C."/>
            <person name="Pyrih J."/>
            <person name="Halakuc P."/>
            <person name="Pipaliya S.V."/>
            <person name="Vacek V."/>
            <person name="Brzon O."/>
            <person name="Soukal P."/>
            <person name="Eme L."/>
            <person name="Dacks J.B."/>
            <person name="Karnkowska A."/>
            <person name="Elias M."/>
            <person name="Hampl V."/>
        </authorList>
    </citation>
    <scope>NUCLEOTIDE SEQUENCE [LARGE SCALE GENOMIC DNA]</scope>
    <source>
        <strain evidence="1">NAU3</strain>
        <tissue evidence="1">Gut</tissue>
    </source>
</reference>
<dbReference type="EMBL" id="JARBJD010000106">
    <property type="protein sequence ID" value="KAK2952241.1"/>
    <property type="molecule type" value="Genomic_DNA"/>
</dbReference>
<proteinExistence type="predicted"/>
<name>A0ABQ9X380_9EUKA</name>
<evidence type="ECO:0000313" key="1">
    <source>
        <dbReference type="EMBL" id="KAK2945402.1"/>
    </source>
</evidence>